<dbReference type="RefSeq" id="WP_187588500.1">
    <property type="nucleotide sequence ID" value="NZ_JACLHY010000042.1"/>
</dbReference>
<dbReference type="PANTHER" id="PTHR32114">
    <property type="entry name" value="ABC TRANSPORTER ABCH.3"/>
    <property type="match status" value="1"/>
</dbReference>
<organism evidence="3 4">
    <name type="scientific">Arenibacter arenosicollis</name>
    <dbReference type="NCBI Taxonomy" id="2762274"/>
    <lineage>
        <taxon>Bacteria</taxon>
        <taxon>Pseudomonadati</taxon>
        <taxon>Bacteroidota</taxon>
        <taxon>Flavobacteriia</taxon>
        <taxon>Flavobacteriales</taxon>
        <taxon>Flavobacteriaceae</taxon>
        <taxon>Arenibacter</taxon>
    </lineage>
</organism>
<evidence type="ECO:0000259" key="2">
    <source>
        <dbReference type="Pfam" id="PF13476"/>
    </source>
</evidence>
<accession>A0ABR7QUA6</accession>
<dbReference type="Proteomes" id="UP000618952">
    <property type="component" value="Unassembled WGS sequence"/>
</dbReference>
<sequence>MKIKKIGIQNFKVFHNTIIDFESSDLVLFDGPNGFGKTSIYDAIELLFTGKIRRFDDLRNRLIDGRESFSEHPFLCDYADGDISITIEFSKGDSLYILQRTAKREELTNSVDFSLYKLYRKTDFESNENSPIENEEVYLTTILGHSYKQNFQFLNYIEQEDSLFLLKSQDKNRKQHIAYLFNVHEFEERIIKIDRLKSKVSELCNSGKQSEIDTLKESIRKIEEFLITEFNSTQYIKLFEDKDIPWDLEGFNYQSYTYANLFNEEGIISKLKKLIENKELFKIYIRNERIDRLIQDRQKTQNFLLYYNFLPIRESLRQQKNELERINKIIKILNEFSIEDIKDEHFDARLEDFEFIGENIISDFEEGYNILRNNSKELDDLENIYSKIKESRDKLVDNIKRLKEEEGVETKGTCFLCGYDWNNKIFNINNTITTWIFIQIFRITEINVFKFLFHCVKSQFIN</sequence>
<keyword evidence="4" id="KW-1185">Reference proteome</keyword>
<dbReference type="PANTHER" id="PTHR32114:SF2">
    <property type="entry name" value="ABC TRANSPORTER ABCH.3"/>
    <property type="match status" value="1"/>
</dbReference>
<dbReference type="Pfam" id="PF13476">
    <property type="entry name" value="AAA_23"/>
    <property type="match status" value="1"/>
</dbReference>
<dbReference type="SUPFAM" id="SSF52540">
    <property type="entry name" value="P-loop containing nucleoside triphosphate hydrolases"/>
    <property type="match status" value="1"/>
</dbReference>
<dbReference type="InterPro" id="IPR038729">
    <property type="entry name" value="Rad50/SbcC_AAA"/>
</dbReference>
<proteinExistence type="predicted"/>
<protein>
    <submittedName>
        <fullName evidence="3">AAA family ATPase</fullName>
    </submittedName>
</protein>
<gene>
    <name evidence="3" type="ORF">H4O18_21415</name>
</gene>
<dbReference type="InterPro" id="IPR027417">
    <property type="entry name" value="P-loop_NTPase"/>
</dbReference>
<comment type="caution">
    <text evidence="3">The sequence shown here is derived from an EMBL/GenBank/DDBJ whole genome shotgun (WGS) entry which is preliminary data.</text>
</comment>
<keyword evidence="1" id="KW-0175">Coiled coil</keyword>
<evidence type="ECO:0000313" key="3">
    <source>
        <dbReference type="EMBL" id="MBC8770565.1"/>
    </source>
</evidence>
<evidence type="ECO:0000256" key="1">
    <source>
        <dbReference type="SAM" id="Coils"/>
    </source>
</evidence>
<dbReference type="Gene3D" id="3.40.50.300">
    <property type="entry name" value="P-loop containing nucleotide triphosphate hydrolases"/>
    <property type="match status" value="1"/>
</dbReference>
<evidence type="ECO:0000313" key="4">
    <source>
        <dbReference type="Proteomes" id="UP000618952"/>
    </source>
</evidence>
<name>A0ABR7QUA6_9FLAO</name>
<reference evidence="3 4" key="1">
    <citation type="submission" date="2020-08" db="EMBL/GenBank/DDBJ databases">
        <title>Arenibacter gaetbuli sp. nov., isolated from a sand dune.</title>
        <authorList>
            <person name="Park S."/>
            <person name="Yoon J.-H."/>
        </authorList>
    </citation>
    <scope>NUCLEOTIDE SEQUENCE [LARGE SCALE GENOMIC DNA]</scope>
    <source>
        <strain evidence="3 4">BSSL-BM3</strain>
    </source>
</reference>
<feature type="domain" description="Rad50/SbcC-type AAA" evidence="2">
    <location>
        <begin position="5"/>
        <end position="224"/>
    </location>
</feature>
<dbReference type="EMBL" id="JACLHY010000042">
    <property type="protein sequence ID" value="MBC8770565.1"/>
    <property type="molecule type" value="Genomic_DNA"/>
</dbReference>
<feature type="coiled-coil region" evidence="1">
    <location>
        <begin position="371"/>
        <end position="405"/>
    </location>
</feature>